<dbReference type="OrthoDB" id="10267127at2759"/>
<dbReference type="VEuPathDB" id="FungiDB:AB675_10006"/>
<reference evidence="2 3" key="1">
    <citation type="submission" date="2015-06" db="EMBL/GenBank/DDBJ databases">
        <title>Draft genome of the ant-associated black yeast Phialophora attae CBS 131958.</title>
        <authorList>
            <person name="Moreno L.F."/>
            <person name="Stielow B.J."/>
            <person name="de Hoog S."/>
            <person name="Vicente V.A."/>
            <person name="Weiss V.A."/>
            <person name="de Vries M."/>
            <person name="Cruz L.M."/>
            <person name="Souza E.M."/>
        </authorList>
    </citation>
    <scope>NUCLEOTIDE SEQUENCE [LARGE SCALE GENOMIC DNA]</scope>
    <source>
        <strain evidence="2 3">CBS 131958</strain>
    </source>
</reference>
<comment type="caution">
    <text evidence="2">The sequence shown here is derived from an EMBL/GenBank/DDBJ whole genome shotgun (WGS) entry which is preliminary data.</text>
</comment>
<accession>A0A0N1H4Z4</accession>
<evidence type="ECO:0000259" key="1">
    <source>
        <dbReference type="Pfam" id="PF00149"/>
    </source>
</evidence>
<evidence type="ECO:0000313" key="3">
    <source>
        <dbReference type="Proteomes" id="UP000038010"/>
    </source>
</evidence>
<dbReference type="GeneID" id="28730623"/>
<dbReference type="CDD" id="cd00144">
    <property type="entry name" value="MPP_PPP_family"/>
    <property type="match status" value="1"/>
</dbReference>
<dbReference type="GO" id="GO:0005737">
    <property type="term" value="C:cytoplasm"/>
    <property type="evidence" value="ECO:0007669"/>
    <property type="project" value="TreeGrafter"/>
</dbReference>
<proteinExistence type="predicted"/>
<keyword evidence="3" id="KW-1185">Reference proteome</keyword>
<dbReference type="PANTHER" id="PTHR42850:SF4">
    <property type="entry name" value="ZINC-DEPENDENT ENDOPOLYPHOSPHATASE"/>
    <property type="match status" value="1"/>
</dbReference>
<dbReference type="InterPro" id="IPR004843">
    <property type="entry name" value="Calcineurin-like_PHP"/>
</dbReference>
<sequence>MAKERLSNDGRAVWGEKGPRVAIIEGRNSDWSKENTAFQPPGEQILWYDRYLDRLDDAYDALLALVKAPKFRRLTAIVICATILTWSMWTKVVWPWIEEERAAWDIYNTQESGEKTQFGVNAHPHLGLIQTEELDPKYLPGGAKADKSRRLIFIGDIHGCHKELLELLIKAKYDHNRDHIISVGDIVTKGPDSSGVIDFLMEQEASVVRGNHDDKLILIAEQRHKSKREGEMEAEHKKKHKKNTHEAIAHALTKKQLKFMQSFPLILKVGQIKGIGEIVVVHAGLVPGVPLKSQDPASIMNMRSIDLRTHVPSKLHHGKHSRPWFSIWNKFQRLQKYWKNSKDRTSHQPLTVVYGHDARMGLQVSKYSKGLDSNCARGGHLTALVVDEHGKQKIVQVSCKKDYTVDSEA</sequence>
<evidence type="ECO:0000313" key="2">
    <source>
        <dbReference type="EMBL" id="KPI36620.1"/>
    </source>
</evidence>
<protein>
    <submittedName>
        <fullName evidence="2">Bis(5'-nucleosyl)-tetraphosphatase, symmetrical</fullName>
    </submittedName>
</protein>
<organism evidence="2 3">
    <name type="scientific">Cyphellophora attinorum</name>
    <dbReference type="NCBI Taxonomy" id="1664694"/>
    <lineage>
        <taxon>Eukaryota</taxon>
        <taxon>Fungi</taxon>
        <taxon>Dikarya</taxon>
        <taxon>Ascomycota</taxon>
        <taxon>Pezizomycotina</taxon>
        <taxon>Eurotiomycetes</taxon>
        <taxon>Chaetothyriomycetidae</taxon>
        <taxon>Chaetothyriales</taxon>
        <taxon>Cyphellophoraceae</taxon>
        <taxon>Cyphellophora</taxon>
    </lineage>
</organism>
<dbReference type="PANTHER" id="PTHR42850">
    <property type="entry name" value="METALLOPHOSPHOESTERASE"/>
    <property type="match status" value="1"/>
</dbReference>
<dbReference type="InterPro" id="IPR029052">
    <property type="entry name" value="Metallo-depent_PP-like"/>
</dbReference>
<dbReference type="Gene3D" id="3.60.21.10">
    <property type="match status" value="1"/>
</dbReference>
<dbReference type="GO" id="GO:0006798">
    <property type="term" value="P:polyphosphate catabolic process"/>
    <property type="evidence" value="ECO:0007669"/>
    <property type="project" value="TreeGrafter"/>
</dbReference>
<gene>
    <name evidence="2" type="ORF">AB675_10006</name>
</gene>
<dbReference type="AlphaFoldDB" id="A0A0N1H4Z4"/>
<dbReference type="STRING" id="1664694.A0A0N1H4Z4"/>
<dbReference type="InterPro" id="IPR050126">
    <property type="entry name" value="Ap4A_hydrolase"/>
</dbReference>
<dbReference type="GO" id="GO:0016791">
    <property type="term" value="F:phosphatase activity"/>
    <property type="evidence" value="ECO:0007669"/>
    <property type="project" value="TreeGrafter"/>
</dbReference>
<dbReference type="RefSeq" id="XP_017996583.1">
    <property type="nucleotide sequence ID" value="XM_018138743.1"/>
</dbReference>
<name>A0A0N1H4Z4_9EURO</name>
<dbReference type="GO" id="GO:0000298">
    <property type="term" value="F:endopolyphosphatase activity"/>
    <property type="evidence" value="ECO:0007669"/>
    <property type="project" value="TreeGrafter"/>
</dbReference>
<dbReference type="Pfam" id="PF00149">
    <property type="entry name" value="Metallophos"/>
    <property type="match status" value="1"/>
</dbReference>
<dbReference type="EMBL" id="LFJN01000029">
    <property type="protein sequence ID" value="KPI36620.1"/>
    <property type="molecule type" value="Genomic_DNA"/>
</dbReference>
<dbReference type="SUPFAM" id="SSF56300">
    <property type="entry name" value="Metallo-dependent phosphatases"/>
    <property type="match status" value="1"/>
</dbReference>
<dbReference type="Proteomes" id="UP000038010">
    <property type="component" value="Unassembled WGS sequence"/>
</dbReference>
<feature type="domain" description="Calcineurin-like phosphoesterase" evidence="1">
    <location>
        <begin position="150"/>
        <end position="356"/>
    </location>
</feature>